<accession>A0A8S5RYZ0</accession>
<sequence length="143" mass="15869">MSYKPRVWKSKEAITAPKLNNLEEAVANLYKKMEQTNGENVMHIANIEIKPNSSVSKTNIPGATEILVGDLICDTTNSIYRIEKVSEDNVNVGDKIPYLDSDNLSDMELTAITDSSGNLKGLSGTYKTNDNNIRKISFKITQE</sequence>
<organism evidence="1">
    <name type="scientific">Siphoviridae sp. ctWdm1</name>
    <dbReference type="NCBI Taxonomy" id="2827883"/>
    <lineage>
        <taxon>Viruses</taxon>
        <taxon>Duplodnaviria</taxon>
        <taxon>Heunggongvirae</taxon>
        <taxon>Uroviricota</taxon>
        <taxon>Caudoviricetes</taxon>
    </lineage>
</organism>
<protein>
    <submittedName>
        <fullName evidence="1">Uncharacterized protein</fullName>
    </submittedName>
</protein>
<evidence type="ECO:0000313" key="1">
    <source>
        <dbReference type="EMBL" id="DAF43602.1"/>
    </source>
</evidence>
<dbReference type="EMBL" id="BK032509">
    <property type="protein sequence ID" value="DAF43602.1"/>
    <property type="molecule type" value="Genomic_DNA"/>
</dbReference>
<proteinExistence type="predicted"/>
<name>A0A8S5RYZ0_9CAUD</name>
<reference evidence="1" key="1">
    <citation type="journal article" date="2021" name="Proc. Natl. Acad. Sci. U.S.A.">
        <title>A Catalog of Tens of Thousands of Viruses from Human Metagenomes Reveals Hidden Associations with Chronic Diseases.</title>
        <authorList>
            <person name="Tisza M.J."/>
            <person name="Buck C.B."/>
        </authorList>
    </citation>
    <scope>NUCLEOTIDE SEQUENCE</scope>
    <source>
        <strain evidence="1">CtWdm1</strain>
    </source>
</reference>